<gene>
    <name evidence="3" type="ORF">BCR33DRAFT_735497</name>
</gene>
<dbReference type="AlphaFoldDB" id="A0A1Y2CNR3"/>
<feature type="transmembrane region" description="Helical" evidence="2">
    <location>
        <begin position="200"/>
        <end position="223"/>
    </location>
</feature>
<keyword evidence="2" id="KW-0812">Transmembrane</keyword>
<keyword evidence="4" id="KW-1185">Reference proteome</keyword>
<evidence type="ECO:0000313" key="4">
    <source>
        <dbReference type="Proteomes" id="UP000193642"/>
    </source>
</evidence>
<name>A0A1Y2CNR3_9FUNG</name>
<feature type="transmembrane region" description="Helical" evidence="2">
    <location>
        <begin position="161"/>
        <end position="180"/>
    </location>
</feature>
<dbReference type="Proteomes" id="UP000193642">
    <property type="component" value="Unassembled WGS sequence"/>
</dbReference>
<evidence type="ECO:0008006" key="5">
    <source>
        <dbReference type="Google" id="ProtNLM"/>
    </source>
</evidence>
<feature type="region of interest" description="Disordered" evidence="1">
    <location>
        <begin position="292"/>
        <end position="334"/>
    </location>
</feature>
<keyword evidence="2" id="KW-0472">Membrane</keyword>
<sequence>MVQLHRTSTDKLIHAPNAAGYPGWKTPVYMSSLKTFVIPLTLQTWQNQAIGSAGLGNADTAYIATLSLSSLTNFYMGMNISMNGVVVLVDGNTGTMLASSYPNVTYNSAAGAAYTAMGNPHKLISESVTFLANTFGSFQTVQSIPRSPEPIITSYNNGQDVILINAVWISDLSSGLNWFLVLAIPSSDLSTVVKDGMKGAIISVVVLSVFAIGIAALFAWLIMTPIKKITNGMQEATLLDFSRMREGYLQERNFVYEIGTLQYIFHKLLYEVVDIVRKNEMMEAAIKEKGLGTTHQSTHSITRNSSTAAPSTAPHVLRLSRGVTPSNGKLDIKD</sequence>
<dbReference type="OrthoDB" id="2148287at2759"/>
<keyword evidence="2" id="KW-1133">Transmembrane helix</keyword>
<comment type="caution">
    <text evidence="3">The sequence shown here is derived from an EMBL/GenBank/DDBJ whole genome shotgun (WGS) entry which is preliminary data.</text>
</comment>
<dbReference type="EMBL" id="MCGO01000011">
    <property type="protein sequence ID" value="ORY48679.1"/>
    <property type="molecule type" value="Genomic_DNA"/>
</dbReference>
<feature type="compositionally biased region" description="Polar residues" evidence="1">
    <location>
        <begin position="293"/>
        <end position="310"/>
    </location>
</feature>
<accession>A0A1Y2CNR3</accession>
<evidence type="ECO:0000256" key="2">
    <source>
        <dbReference type="SAM" id="Phobius"/>
    </source>
</evidence>
<protein>
    <recommendedName>
        <fullName evidence="5">Cache domain-containing protein</fullName>
    </recommendedName>
</protein>
<reference evidence="3 4" key="1">
    <citation type="submission" date="2016-07" db="EMBL/GenBank/DDBJ databases">
        <title>Pervasive Adenine N6-methylation of Active Genes in Fungi.</title>
        <authorList>
            <consortium name="DOE Joint Genome Institute"/>
            <person name="Mondo S.J."/>
            <person name="Dannebaum R.O."/>
            <person name="Kuo R.C."/>
            <person name="Labutti K."/>
            <person name="Haridas S."/>
            <person name="Kuo A."/>
            <person name="Salamov A."/>
            <person name="Ahrendt S.R."/>
            <person name="Lipzen A."/>
            <person name="Sullivan W."/>
            <person name="Andreopoulos W.B."/>
            <person name="Clum A."/>
            <person name="Lindquist E."/>
            <person name="Daum C."/>
            <person name="Ramamoorthy G.K."/>
            <person name="Gryganskyi A."/>
            <person name="Culley D."/>
            <person name="Magnuson J.K."/>
            <person name="James T.Y."/>
            <person name="O'Malley M.A."/>
            <person name="Stajich J.E."/>
            <person name="Spatafora J.W."/>
            <person name="Visel A."/>
            <person name="Grigoriev I.V."/>
        </authorList>
    </citation>
    <scope>NUCLEOTIDE SEQUENCE [LARGE SCALE GENOMIC DNA]</scope>
    <source>
        <strain evidence="3 4">JEL800</strain>
    </source>
</reference>
<evidence type="ECO:0000256" key="1">
    <source>
        <dbReference type="SAM" id="MobiDB-lite"/>
    </source>
</evidence>
<organism evidence="3 4">
    <name type="scientific">Rhizoclosmatium globosum</name>
    <dbReference type="NCBI Taxonomy" id="329046"/>
    <lineage>
        <taxon>Eukaryota</taxon>
        <taxon>Fungi</taxon>
        <taxon>Fungi incertae sedis</taxon>
        <taxon>Chytridiomycota</taxon>
        <taxon>Chytridiomycota incertae sedis</taxon>
        <taxon>Chytridiomycetes</taxon>
        <taxon>Chytridiales</taxon>
        <taxon>Chytriomycetaceae</taxon>
        <taxon>Rhizoclosmatium</taxon>
    </lineage>
</organism>
<proteinExistence type="predicted"/>
<evidence type="ECO:0000313" key="3">
    <source>
        <dbReference type="EMBL" id="ORY48679.1"/>
    </source>
</evidence>